<keyword evidence="3" id="KW-0805">Transcription regulation</keyword>
<dbReference type="SUPFAM" id="SSF52172">
    <property type="entry name" value="CheY-like"/>
    <property type="match status" value="1"/>
</dbReference>
<dbReference type="GO" id="GO:0000156">
    <property type="term" value="F:phosphorelay response regulator activity"/>
    <property type="evidence" value="ECO:0007669"/>
    <property type="project" value="TreeGrafter"/>
</dbReference>
<reference evidence="10" key="1">
    <citation type="journal article" date="2021" name="PeerJ">
        <title>Extensive microbial diversity within the chicken gut microbiome revealed by metagenomics and culture.</title>
        <authorList>
            <person name="Gilroy R."/>
            <person name="Ravi A."/>
            <person name="Getino M."/>
            <person name="Pursley I."/>
            <person name="Horton D.L."/>
            <person name="Alikhan N.F."/>
            <person name="Baker D."/>
            <person name="Gharbi K."/>
            <person name="Hall N."/>
            <person name="Watson M."/>
            <person name="Adriaenssens E.M."/>
            <person name="Foster-Nyarko E."/>
            <person name="Jarju S."/>
            <person name="Secka A."/>
            <person name="Antonio M."/>
            <person name="Oren A."/>
            <person name="Chaudhuri R.R."/>
            <person name="La Ragione R."/>
            <person name="Hildebrand F."/>
            <person name="Pallen M.J."/>
        </authorList>
    </citation>
    <scope>NUCLEOTIDE SEQUENCE</scope>
    <source>
        <strain evidence="10">6627</strain>
    </source>
</reference>
<dbReference type="PANTHER" id="PTHR48111">
    <property type="entry name" value="REGULATOR OF RPOS"/>
    <property type="match status" value="1"/>
</dbReference>
<dbReference type="InterPro" id="IPR016032">
    <property type="entry name" value="Sig_transdc_resp-reg_C-effctor"/>
</dbReference>
<protein>
    <submittedName>
        <fullName evidence="10">Response regulator transcription factor</fullName>
    </submittedName>
</protein>
<dbReference type="GO" id="GO:0032993">
    <property type="term" value="C:protein-DNA complex"/>
    <property type="evidence" value="ECO:0007669"/>
    <property type="project" value="TreeGrafter"/>
</dbReference>
<organism evidence="10 11">
    <name type="scientific">Candidatus Ligilactobacillus excrementigallinarum</name>
    <dbReference type="NCBI Taxonomy" id="2838641"/>
    <lineage>
        <taxon>Bacteria</taxon>
        <taxon>Bacillati</taxon>
        <taxon>Bacillota</taxon>
        <taxon>Bacilli</taxon>
        <taxon>Lactobacillales</taxon>
        <taxon>Lactobacillaceae</taxon>
        <taxon>Ligilactobacillus</taxon>
    </lineage>
</organism>
<dbReference type="SMART" id="SM00862">
    <property type="entry name" value="Trans_reg_C"/>
    <property type="match status" value="1"/>
</dbReference>
<dbReference type="PROSITE" id="PS50110">
    <property type="entry name" value="RESPONSE_REGULATORY"/>
    <property type="match status" value="1"/>
</dbReference>
<dbReference type="InterPro" id="IPR011006">
    <property type="entry name" value="CheY-like_superfamily"/>
</dbReference>
<dbReference type="CDD" id="cd17574">
    <property type="entry name" value="REC_OmpR"/>
    <property type="match status" value="1"/>
</dbReference>
<gene>
    <name evidence="10" type="ORF">H9861_02710</name>
</gene>
<evidence type="ECO:0000256" key="3">
    <source>
        <dbReference type="ARBA" id="ARBA00023015"/>
    </source>
</evidence>
<evidence type="ECO:0000256" key="5">
    <source>
        <dbReference type="ARBA" id="ARBA00023163"/>
    </source>
</evidence>
<dbReference type="PROSITE" id="PS51755">
    <property type="entry name" value="OMPR_PHOB"/>
    <property type="match status" value="1"/>
</dbReference>
<comment type="caution">
    <text evidence="10">The sequence shown here is derived from an EMBL/GenBank/DDBJ whole genome shotgun (WGS) entry which is preliminary data.</text>
</comment>
<evidence type="ECO:0000313" key="11">
    <source>
        <dbReference type="Proteomes" id="UP000823963"/>
    </source>
</evidence>
<dbReference type="Pfam" id="PF00072">
    <property type="entry name" value="Response_reg"/>
    <property type="match status" value="1"/>
</dbReference>
<dbReference type="SMART" id="SM00448">
    <property type="entry name" value="REC"/>
    <property type="match status" value="1"/>
</dbReference>
<evidence type="ECO:0000256" key="6">
    <source>
        <dbReference type="PROSITE-ProRule" id="PRU00169"/>
    </source>
</evidence>
<evidence type="ECO:0000259" key="8">
    <source>
        <dbReference type="PROSITE" id="PS50110"/>
    </source>
</evidence>
<keyword evidence="2" id="KW-0902">Two-component regulatory system</keyword>
<proteinExistence type="predicted"/>
<dbReference type="Proteomes" id="UP000823963">
    <property type="component" value="Unassembled WGS sequence"/>
</dbReference>
<dbReference type="GO" id="GO:0006355">
    <property type="term" value="P:regulation of DNA-templated transcription"/>
    <property type="evidence" value="ECO:0007669"/>
    <property type="project" value="InterPro"/>
</dbReference>
<evidence type="ECO:0000259" key="9">
    <source>
        <dbReference type="PROSITE" id="PS51755"/>
    </source>
</evidence>
<dbReference type="EMBL" id="DXFP01000021">
    <property type="protein sequence ID" value="HIX01646.1"/>
    <property type="molecule type" value="Genomic_DNA"/>
</dbReference>
<dbReference type="InterPro" id="IPR001789">
    <property type="entry name" value="Sig_transdc_resp-reg_receiver"/>
</dbReference>
<dbReference type="AlphaFoldDB" id="A0A9D2A9S1"/>
<dbReference type="GO" id="GO:0000976">
    <property type="term" value="F:transcription cis-regulatory region binding"/>
    <property type="evidence" value="ECO:0007669"/>
    <property type="project" value="TreeGrafter"/>
</dbReference>
<feature type="DNA-binding region" description="OmpR/PhoB-type" evidence="7">
    <location>
        <begin position="130"/>
        <end position="229"/>
    </location>
</feature>
<feature type="domain" description="Response regulatory" evidence="8">
    <location>
        <begin position="4"/>
        <end position="119"/>
    </location>
</feature>
<dbReference type="InterPro" id="IPR039420">
    <property type="entry name" value="WalR-like"/>
</dbReference>
<keyword evidence="1 6" id="KW-0597">Phosphoprotein</keyword>
<keyword evidence="5" id="KW-0804">Transcription</keyword>
<dbReference type="PANTHER" id="PTHR48111:SF22">
    <property type="entry name" value="REGULATOR OF RPOS"/>
    <property type="match status" value="1"/>
</dbReference>
<feature type="modified residue" description="4-aspartylphosphate" evidence="6">
    <location>
        <position position="55"/>
    </location>
</feature>
<dbReference type="Gene3D" id="6.10.250.690">
    <property type="match status" value="1"/>
</dbReference>
<dbReference type="Gene3D" id="1.10.10.10">
    <property type="entry name" value="Winged helix-like DNA-binding domain superfamily/Winged helix DNA-binding domain"/>
    <property type="match status" value="1"/>
</dbReference>
<accession>A0A9D2A9S1</accession>
<name>A0A9D2A9S1_9LACO</name>
<dbReference type="Gene3D" id="3.40.50.2300">
    <property type="match status" value="1"/>
</dbReference>
<dbReference type="FunFam" id="3.40.50.2300:FF:000001">
    <property type="entry name" value="DNA-binding response regulator PhoB"/>
    <property type="match status" value="1"/>
</dbReference>
<dbReference type="FunFam" id="1.10.10.10:FF:000005">
    <property type="entry name" value="Two-component system response regulator"/>
    <property type="match status" value="1"/>
</dbReference>
<dbReference type="InterPro" id="IPR036388">
    <property type="entry name" value="WH-like_DNA-bd_sf"/>
</dbReference>
<evidence type="ECO:0000256" key="2">
    <source>
        <dbReference type="ARBA" id="ARBA00023012"/>
    </source>
</evidence>
<evidence type="ECO:0000313" key="10">
    <source>
        <dbReference type="EMBL" id="HIX01646.1"/>
    </source>
</evidence>
<evidence type="ECO:0000256" key="4">
    <source>
        <dbReference type="ARBA" id="ARBA00023125"/>
    </source>
</evidence>
<evidence type="ECO:0000256" key="1">
    <source>
        <dbReference type="ARBA" id="ARBA00022553"/>
    </source>
</evidence>
<dbReference type="CDD" id="cd00383">
    <property type="entry name" value="trans_reg_C"/>
    <property type="match status" value="1"/>
</dbReference>
<dbReference type="SUPFAM" id="SSF46894">
    <property type="entry name" value="C-terminal effector domain of the bipartite response regulators"/>
    <property type="match status" value="1"/>
</dbReference>
<dbReference type="Pfam" id="PF00486">
    <property type="entry name" value="Trans_reg_C"/>
    <property type="match status" value="1"/>
</dbReference>
<evidence type="ECO:0000256" key="7">
    <source>
        <dbReference type="PROSITE-ProRule" id="PRU01091"/>
    </source>
</evidence>
<sequence length="231" mass="26652">MKNTILLVEDEKGLADSLATELGFEDYNVISASDGLAAVEEFQKNKETIDLILLDWMLPKLDGLGVLRRIRKESQVPVIMLTARNYIGDKVAGLDGGADDYITKPFEIEELLARIRVAIRRVEKQENHQAELYQLDDLTLNIKTHQVFRDDEKIQLTQREFDLLKTLFEHENEVLTRDDILDLVWGKDFLGQTNIVDVYIRLLRNKINDNHKDEQLIKTIRGVGYSLSKEK</sequence>
<dbReference type="InterPro" id="IPR001867">
    <property type="entry name" value="OmpR/PhoB-type_DNA-bd"/>
</dbReference>
<keyword evidence="4 7" id="KW-0238">DNA-binding</keyword>
<reference evidence="10" key="2">
    <citation type="submission" date="2021-04" db="EMBL/GenBank/DDBJ databases">
        <authorList>
            <person name="Gilroy R."/>
        </authorList>
    </citation>
    <scope>NUCLEOTIDE SEQUENCE</scope>
    <source>
        <strain evidence="10">6627</strain>
    </source>
</reference>
<feature type="domain" description="OmpR/PhoB-type" evidence="9">
    <location>
        <begin position="130"/>
        <end position="229"/>
    </location>
</feature>
<dbReference type="GO" id="GO:0005829">
    <property type="term" value="C:cytosol"/>
    <property type="evidence" value="ECO:0007669"/>
    <property type="project" value="TreeGrafter"/>
</dbReference>